<dbReference type="InterPro" id="IPR001387">
    <property type="entry name" value="Cro/C1-type_HTH"/>
</dbReference>
<dbReference type="RefSeq" id="WP_271656824.1">
    <property type="nucleotide sequence ID" value="NZ_JAIVFG010000026.1"/>
</dbReference>
<dbReference type="GO" id="GO:0003677">
    <property type="term" value="F:DNA binding"/>
    <property type="evidence" value="ECO:0007669"/>
    <property type="project" value="InterPro"/>
</dbReference>
<feature type="domain" description="HTH cro/C1-type" evidence="2">
    <location>
        <begin position="28"/>
        <end position="74"/>
    </location>
</feature>
<dbReference type="Gene3D" id="1.10.260.40">
    <property type="entry name" value="lambda repressor-like DNA-binding domains"/>
    <property type="match status" value="1"/>
</dbReference>
<reference evidence="3" key="1">
    <citation type="submission" date="2021-09" db="EMBL/GenBank/DDBJ databases">
        <title>Genomic analysis of Ralstonia spp.</title>
        <authorList>
            <person name="Aburjaile F."/>
            <person name="Ariute J.C."/>
            <person name="Pais A.K.L."/>
            <person name="Albuquerque G.M.R."/>
            <person name="Silva A.M.F."/>
            <person name="Brenig B."/>
            <person name="Azevedo V."/>
            <person name="Matiuzzi M."/>
            <person name="Ramos R."/>
            <person name="Goes-Neto A."/>
            <person name="Soares S."/>
            <person name="Iseppon A.M.B."/>
            <person name="Souza E."/>
            <person name="Gama M."/>
        </authorList>
    </citation>
    <scope>NUCLEOTIDE SEQUENCE</scope>
    <source>
        <strain evidence="3">CCRMRs91</strain>
    </source>
</reference>
<dbReference type="InterPro" id="IPR010982">
    <property type="entry name" value="Lambda_DNA-bd_dom_sf"/>
</dbReference>
<sequence length="157" mass="17149">MLMKSARVLLAENLARLMAQSTNLRSARQLALRARVAQTTISNWLRIDRAPTLAPQLSALEAVARAFGISVGELLSEPVNDELVVRLRSELQASKAHASRVSRMLYELAALLESGDAAVELAAREFNDPSSAELQDYLLSGTPPSLAPRRKSADRKK</sequence>
<dbReference type="AlphaFoldDB" id="A0AAW5ZR33"/>
<accession>A0AAW5ZR33</accession>
<proteinExistence type="predicted"/>
<gene>
    <name evidence="3" type="ORF">LBW59_15795</name>
</gene>
<feature type="compositionally biased region" description="Basic residues" evidence="1">
    <location>
        <begin position="148"/>
        <end position="157"/>
    </location>
</feature>
<dbReference type="Proteomes" id="UP001144050">
    <property type="component" value="Unassembled WGS sequence"/>
</dbReference>
<evidence type="ECO:0000313" key="3">
    <source>
        <dbReference type="EMBL" id="MDB0572224.1"/>
    </source>
</evidence>
<feature type="region of interest" description="Disordered" evidence="1">
    <location>
        <begin position="137"/>
        <end position="157"/>
    </location>
</feature>
<dbReference type="PROSITE" id="PS50943">
    <property type="entry name" value="HTH_CROC1"/>
    <property type="match status" value="1"/>
</dbReference>
<dbReference type="SMART" id="SM00530">
    <property type="entry name" value="HTH_XRE"/>
    <property type="match status" value="1"/>
</dbReference>
<organism evidence="3 4">
    <name type="scientific">Ralstonia solanacearum</name>
    <name type="common">Pseudomonas solanacearum</name>
    <dbReference type="NCBI Taxonomy" id="305"/>
    <lineage>
        <taxon>Bacteria</taxon>
        <taxon>Pseudomonadati</taxon>
        <taxon>Pseudomonadota</taxon>
        <taxon>Betaproteobacteria</taxon>
        <taxon>Burkholderiales</taxon>
        <taxon>Burkholderiaceae</taxon>
        <taxon>Ralstonia</taxon>
        <taxon>Ralstonia solanacearum species complex</taxon>
    </lineage>
</organism>
<evidence type="ECO:0000256" key="1">
    <source>
        <dbReference type="SAM" id="MobiDB-lite"/>
    </source>
</evidence>
<evidence type="ECO:0000259" key="2">
    <source>
        <dbReference type="PROSITE" id="PS50943"/>
    </source>
</evidence>
<dbReference type="SUPFAM" id="SSF47413">
    <property type="entry name" value="lambda repressor-like DNA-binding domains"/>
    <property type="match status" value="1"/>
</dbReference>
<name>A0AAW5ZR33_RALSL</name>
<protein>
    <submittedName>
        <fullName evidence="3">Helix-turn-helix domain-containing protein</fullName>
    </submittedName>
</protein>
<comment type="caution">
    <text evidence="3">The sequence shown here is derived from an EMBL/GenBank/DDBJ whole genome shotgun (WGS) entry which is preliminary data.</text>
</comment>
<evidence type="ECO:0000313" key="4">
    <source>
        <dbReference type="Proteomes" id="UP001144050"/>
    </source>
</evidence>
<dbReference type="CDD" id="cd00093">
    <property type="entry name" value="HTH_XRE"/>
    <property type="match status" value="1"/>
</dbReference>
<dbReference type="EMBL" id="JAIVFG010000026">
    <property type="protein sequence ID" value="MDB0572224.1"/>
    <property type="molecule type" value="Genomic_DNA"/>
</dbReference>